<comment type="pathway">
    <text evidence="1">Carbohydrate acid metabolism.</text>
</comment>
<evidence type="ECO:0000256" key="2">
    <source>
        <dbReference type="ARBA" id="ARBA00006906"/>
    </source>
</evidence>
<keyword evidence="4" id="KW-0456">Lyase</keyword>
<protein>
    <submittedName>
        <fullName evidence="6">Entner-Doudoroff aldolase</fullName>
    </submittedName>
</protein>
<dbReference type="KEGG" id="hhl:Halha_2526"/>
<evidence type="ECO:0000313" key="6">
    <source>
        <dbReference type="EMBL" id="AGB42400.1"/>
    </source>
</evidence>
<dbReference type="InterPro" id="IPR013785">
    <property type="entry name" value="Aldolase_TIM"/>
</dbReference>
<proteinExistence type="inferred from homology"/>
<dbReference type="eggNOG" id="COG0800">
    <property type="taxonomic scope" value="Bacteria"/>
</dbReference>
<dbReference type="Pfam" id="PF01081">
    <property type="entry name" value="Aldolase"/>
    <property type="match status" value="1"/>
</dbReference>
<dbReference type="PATRIC" id="fig|748449.3.peg.2448"/>
<organism evidence="6 7">
    <name type="scientific">Halobacteroides halobius (strain ATCC 35273 / DSM 5150 / MD-1)</name>
    <dbReference type="NCBI Taxonomy" id="748449"/>
    <lineage>
        <taxon>Bacteria</taxon>
        <taxon>Bacillati</taxon>
        <taxon>Bacillota</taxon>
        <taxon>Clostridia</taxon>
        <taxon>Halanaerobiales</taxon>
        <taxon>Halobacteroidaceae</taxon>
        <taxon>Halobacteroides</taxon>
    </lineage>
</organism>
<evidence type="ECO:0000256" key="4">
    <source>
        <dbReference type="ARBA" id="ARBA00023239"/>
    </source>
</evidence>
<evidence type="ECO:0000313" key="7">
    <source>
        <dbReference type="Proteomes" id="UP000010880"/>
    </source>
</evidence>
<keyword evidence="5" id="KW-0119">Carbohydrate metabolism</keyword>
<dbReference type="RefSeq" id="WP_015328113.1">
    <property type="nucleotide sequence ID" value="NC_019978.1"/>
</dbReference>
<dbReference type="NCBIfam" id="TIGR01182">
    <property type="entry name" value="eda"/>
    <property type="match status" value="1"/>
</dbReference>
<dbReference type="SUPFAM" id="SSF51569">
    <property type="entry name" value="Aldolase"/>
    <property type="match status" value="1"/>
</dbReference>
<dbReference type="InterPro" id="IPR000887">
    <property type="entry name" value="Aldlse_KDPG_KHG"/>
</dbReference>
<gene>
    <name evidence="6" type="ordered locus">Halha_2526</name>
</gene>
<name>L0KCY2_HALHC</name>
<comment type="similarity">
    <text evidence="2">Belongs to the KHG/KDPG aldolase family.</text>
</comment>
<dbReference type="Proteomes" id="UP000010880">
    <property type="component" value="Chromosome"/>
</dbReference>
<dbReference type="AlphaFoldDB" id="L0KCY2"/>
<comment type="subunit">
    <text evidence="3">Homotrimer.</text>
</comment>
<dbReference type="PANTHER" id="PTHR30246:SF1">
    <property type="entry name" value="2-DEHYDRO-3-DEOXY-6-PHOSPHOGALACTONATE ALDOLASE-RELATED"/>
    <property type="match status" value="1"/>
</dbReference>
<dbReference type="HOGENOM" id="CLU_077795_2_0_9"/>
<evidence type="ECO:0000256" key="3">
    <source>
        <dbReference type="ARBA" id="ARBA00011233"/>
    </source>
</evidence>
<accession>L0KCY2</accession>
<keyword evidence="7" id="KW-1185">Reference proteome</keyword>
<evidence type="ECO:0000256" key="5">
    <source>
        <dbReference type="ARBA" id="ARBA00023277"/>
    </source>
</evidence>
<dbReference type="EMBL" id="CP003359">
    <property type="protein sequence ID" value="AGB42400.1"/>
    <property type="molecule type" value="Genomic_DNA"/>
</dbReference>
<dbReference type="STRING" id="748449.Halha_2526"/>
<dbReference type="PANTHER" id="PTHR30246">
    <property type="entry name" value="2-KETO-3-DEOXY-6-PHOSPHOGLUCONATE ALDOLASE"/>
    <property type="match status" value="1"/>
</dbReference>
<dbReference type="Gene3D" id="3.20.20.70">
    <property type="entry name" value="Aldolase class I"/>
    <property type="match status" value="1"/>
</dbReference>
<sequence>MEKQENLQTIIDSGVVAVIRGMEVDKVVNIVDALLEGEVKALEITLNSPGAINLIEEVSERVEDTDAIVGAGTVLDGETARDAILAGAEFIFAPNLNQDVIKVCNRYGKVVVPGVMTPTEIVNAYQVGADLVKVFPAGVMGPKYIKSIKGPLDHIPMMPTGGVGIDNAADFIEAGVVALGVGSALMDKEAIANENYEVITEKAKKLTQIVEETRESLA</sequence>
<dbReference type="CDD" id="cd00452">
    <property type="entry name" value="KDPG_aldolase"/>
    <property type="match status" value="1"/>
</dbReference>
<evidence type="ECO:0000256" key="1">
    <source>
        <dbReference type="ARBA" id="ARBA00004761"/>
    </source>
</evidence>
<dbReference type="GO" id="GO:0016829">
    <property type="term" value="F:lyase activity"/>
    <property type="evidence" value="ECO:0007669"/>
    <property type="project" value="UniProtKB-KW"/>
</dbReference>
<reference evidence="7" key="1">
    <citation type="submission" date="2012-02" db="EMBL/GenBank/DDBJ databases">
        <title>The complete genome of Halobacteroides halobius DSM 5150.</title>
        <authorList>
            <person name="Lucas S."/>
            <person name="Copeland A."/>
            <person name="Lapidus A."/>
            <person name="Glavina del Rio T."/>
            <person name="Dalin E."/>
            <person name="Tice H."/>
            <person name="Bruce D."/>
            <person name="Goodwin L."/>
            <person name="Pitluck S."/>
            <person name="Peters L."/>
            <person name="Mikhailova N."/>
            <person name="Gu W."/>
            <person name="Kyrpides N."/>
            <person name="Mavromatis K."/>
            <person name="Ivanova N."/>
            <person name="Brettin T."/>
            <person name="Detter J.C."/>
            <person name="Han C."/>
            <person name="Larimer F."/>
            <person name="Land M."/>
            <person name="Hauser L."/>
            <person name="Markowitz V."/>
            <person name="Cheng J.-F."/>
            <person name="Hugenholtz P."/>
            <person name="Woyke T."/>
            <person name="Wu D."/>
            <person name="Tindall B."/>
            <person name="Pomrenke H."/>
            <person name="Brambilla E."/>
            <person name="Klenk H.-P."/>
            <person name="Eisen J.A."/>
        </authorList>
    </citation>
    <scope>NUCLEOTIDE SEQUENCE [LARGE SCALE GENOMIC DNA]</scope>
    <source>
        <strain evidence="7">ATCC 35273 / DSM 5150 / MD-1</strain>
    </source>
</reference>